<evidence type="ECO:0000256" key="2">
    <source>
        <dbReference type="ARBA" id="ARBA00022803"/>
    </source>
</evidence>
<evidence type="ECO:0000256" key="6">
    <source>
        <dbReference type="SAM" id="MobiDB-lite"/>
    </source>
</evidence>
<evidence type="ECO:0000313" key="8">
    <source>
        <dbReference type="EMBL" id="CAH2350675.1"/>
    </source>
</evidence>
<dbReference type="InterPro" id="IPR025986">
    <property type="entry name" value="RPAP3-like_C"/>
</dbReference>
<feature type="region of interest" description="Disordered" evidence="6">
    <location>
        <begin position="148"/>
        <end position="185"/>
    </location>
</feature>
<dbReference type="Pfam" id="PF13877">
    <property type="entry name" value="RPAP3_C"/>
    <property type="match status" value="1"/>
</dbReference>
<keyword evidence="2 5" id="KW-0802">TPR repeat</keyword>
<dbReference type="OrthoDB" id="10250354at2759"/>
<evidence type="ECO:0000256" key="4">
    <source>
        <dbReference type="ARBA" id="ARBA00040133"/>
    </source>
</evidence>
<dbReference type="AlphaFoldDB" id="A0A9P0QLM4"/>
<dbReference type="Proteomes" id="UP000837801">
    <property type="component" value="Unassembled WGS sequence"/>
</dbReference>
<evidence type="ECO:0000256" key="1">
    <source>
        <dbReference type="ARBA" id="ARBA00022737"/>
    </source>
</evidence>
<dbReference type="Pfam" id="PF13181">
    <property type="entry name" value="TPR_8"/>
    <property type="match status" value="1"/>
</dbReference>
<dbReference type="PANTHER" id="PTHR46423">
    <property type="entry name" value="RNA POLYMERASE II-ASSOCIATED PROTEIN 3"/>
    <property type="match status" value="1"/>
</dbReference>
<protein>
    <recommendedName>
        <fullName evidence="4">RNA polymerase II-associated protein 3</fullName>
    </recommendedName>
</protein>
<sequence>MSESASDLKKLGNEAFAKQEYKKAAKIYRDALKLDFNSVLLSNRAMCFIKLEDWERAIRDCKEGLSNSPPPERNLEIKLWYRLGVAYKGMGQLQHSKSALEHSLLLDPENTPAKSALEEVSVLLSIRSPVTVPVESVEELPEQYRKLISKKPSKTQNLADKPSEQAEREINELFPSRPSSKPVKHKEATEFHKHSSMHFLPLVNDQLTEPQRLKVYKAIIDIPPTDYEEAFEIGGVDTDFLPTFFKAIRVIITDKTIVFSEYEQKIYNLIKTFYEIPRFQIALSFCDKNDIDVFLQKLIHFNPESYGKFKEFI</sequence>
<comment type="caution">
    <text evidence="8">The sequence shown here is derived from an EMBL/GenBank/DDBJ whole genome shotgun (WGS) entry which is preliminary data.</text>
</comment>
<accession>A0A9P0QLM4</accession>
<dbReference type="InterPro" id="IPR019734">
    <property type="entry name" value="TPR_rpt"/>
</dbReference>
<dbReference type="SMART" id="SM00028">
    <property type="entry name" value="TPR"/>
    <property type="match status" value="3"/>
</dbReference>
<evidence type="ECO:0000259" key="7">
    <source>
        <dbReference type="Pfam" id="PF13877"/>
    </source>
</evidence>
<dbReference type="InterPro" id="IPR011990">
    <property type="entry name" value="TPR-like_helical_dom_sf"/>
</dbReference>
<dbReference type="Gene3D" id="1.25.40.10">
    <property type="entry name" value="Tetratricopeptide repeat domain"/>
    <property type="match status" value="1"/>
</dbReference>
<feature type="repeat" description="TPR" evidence="5">
    <location>
        <begin position="77"/>
        <end position="110"/>
    </location>
</feature>
<dbReference type="PANTHER" id="PTHR46423:SF1">
    <property type="entry name" value="RNA POLYMERASE II-ASSOCIATED PROTEIN 3"/>
    <property type="match status" value="1"/>
</dbReference>
<dbReference type="SUPFAM" id="SSF48452">
    <property type="entry name" value="TPR-like"/>
    <property type="match status" value="1"/>
</dbReference>
<dbReference type="GO" id="GO:0101031">
    <property type="term" value="C:protein folding chaperone complex"/>
    <property type="evidence" value="ECO:0007669"/>
    <property type="project" value="TreeGrafter"/>
</dbReference>
<name>A0A9P0QLM4_9ASCO</name>
<evidence type="ECO:0000313" key="9">
    <source>
        <dbReference type="Proteomes" id="UP000837801"/>
    </source>
</evidence>
<dbReference type="InterPro" id="IPR051966">
    <property type="entry name" value="RPAP3"/>
</dbReference>
<reference evidence="8" key="1">
    <citation type="submission" date="2022-03" db="EMBL/GenBank/DDBJ databases">
        <authorList>
            <person name="Legras J.-L."/>
            <person name="Devillers H."/>
            <person name="Grondin C."/>
        </authorList>
    </citation>
    <scope>NUCLEOTIDE SEQUENCE</scope>
    <source>
        <strain evidence="8">CLIB 1423</strain>
    </source>
</reference>
<evidence type="ECO:0000256" key="5">
    <source>
        <dbReference type="PROSITE-ProRule" id="PRU00339"/>
    </source>
</evidence>
<organism evidence="8 9">
    <name type="scientific">[Candida] railenensis</name>
    <dbReference type="NCBI Taxonomy" id="45579"/>
    <lineage>
        <taxon>Eukaryota</taxon>
        <taxon>Fungi</taxon>
        <taxon>Dikarya</taxon>
        <taxon>Ascomycota</taxon>
        <taxon>Saccharomycotina</taxon>
        <taxon>Pichiomycetes</taxon>
        <taxon>Debaryomycetaceae</taxon>
        <taxon>Kurtzmaniella</taxon>
    </lineage>
</organism>
<keyword evidence="1" id="KW-0677">Repeat</keyword>
<dbReference type="PROSITE" id="PS50005">
    <property type="entry name" value="TPR"/>
    <property type="match status" value="2"/>
</dbReference>
<proteinExistence type="inferred from homology"/>
<evidence type="ECO:0000256" key="3">
    <source>
        <dbReference type="ARBA" id="ARBA00038275"/>
    </source>
</evidence>
<feature type="repeat" description="TPR" evidence="5">
    <location>
        <begin position="5"/>
        <end position="38"/>
    </location>
</feature>
<comment type="similarity">
    <text evidence="3">Belongs to the RPAP3 family.</text>
</comment>
<gene>
    <name evidence="8" type="ORF">CLIB1423_02S02564</name>
</gene>
<dbReference type="EMBL" id="CAKXYY010000002">
    <property type="protein sequence ID" value="CAH2350675.1"/>
    <property type="molecule type" value="Genomic_DNA"/>
</dbReference>
<feature type="compositionally biased region" description="Basic and acidic residues" evidence="6">
    <location>
        <begin position="161"/>
        <end position="171"/>
    </location>
</feature>
<feature type="domain" description="RNA-polymerase II-associated protein 3-like C-terminal" evidence="7">
    <location>
        <begin position="194"/>
        <end position="290"/>
    </location>
</feature>
<keyword evidence="9" id="KW-1185">Reference proteome</keyword>